<name>B4QZX3_DROSI</name>
<gene>
    <name evidence="2" type="primary">Dsim\GD20925</name>
    <name evidence="2" type="ORF">Dsim_GD20925</name>
</gene>
<dbReference type="HOGENOM" id="CLU_2724930_0_0_1"/>
<accession>B4QZX3</accession>
<evidence type="ECO:0000313" key="3">
    <source>
        <dbReference type="Proteomes" id="UP000000304"/>
    </source>
</evidence>
<feature type="region of interest" description="Disordered" evidence="1">
    <location>
        <begin position="1"/>
        <end position="72"/>
    </location>
</feature>
<keyword evidence="3" id="KW-1185">Reference proteome</keyword>
<dbReference type="Proteomes" id="UP000000304">
    <property type="component" value="Chromosome 3R"/>
</dbReference>
<evidence type="ECO:0000313" key="2">
    <source>
        <dbReference type="EMBL" id="EDX13879.1"/>
    </source>
</evidence>
<evidence type="ECO:0000256" key="1">
    <source>
        <dbReference type="SAM" id="MobiDB-lite"/>
    </source>
</evidence>
<reference evidence="2 3" key="1">
    <citation type="journal article" date="2007" name="Nature">
        <title>Evolution of genes and genomes on the Drosophila phylogeny.</title>
        <authorList>
            <consortium name="Drosophila 12 Genomes Consortium"/>
            <person name="Clark A.G."/>
            <person name="Eisen M.B."/>
            <person name="Smith D.R."/>
            <person name="Bergman C.M."/>
            <person name="Oliver B."/>
            <person name="Markow T.A."/>
            <person name="Kaufman T.C."/>
            <person name="Kellis M."/>
            <person name="Gelbart W."/>
            <person name="Iyer V.N."/>
            <person name="Pollard D.A."/>
            <person name="Sackton T.B."/>
            <person name="Larracuente A.M."/>
            <person name="Singh N.D."/>
            <person name="Abad J.P."/>
            <person name="Abt D.N."/>
            <person name="Adryan B."/>
            <person name="Aguade M."/>
            <person name="Akashi H."/>
            <person name="Anderson W.W."/>
            <person name="Aquadro C.F."/>
            <person name="Ardell D.H."/>
            <person name="Arguello R."/>
            <person name="Artieri C.G."/>
            <person name="Barbash D.A."/>
            <person name="Barker D."/>
            <person name="Barsanti P."/>
            <person name="Batterham P."/>
            <person name="Batzoglou S."/>
            <person name="Begun D."/>
            <person name="Bhutkar A."/>
            <person name="Blanco E."/>
            <person name="Bosak S.A."/>
            <person name="Bradley R.K."/>
            <person name="Brand A.D."/>
            <person name="Brent M.R."/>
            <person name="Brooks A.N."/>
            <person name="Brown R.H."/>
            <person name="Butlin R.K."/>
            <person name="Caggese C."/>
            <person name="Calvi B.R."/>
            <person name="Bernardo de Carvalho A."/>
            <person name="Caspi A."/>
            <person name="Castrezana S."/>
            <person name="Celniker S.E."/>
            <person name="Chang J.L."/>
            <person name="Chapple C."/>
            <person name="Chatterji S."/>
            <person name="Chinwalla A."/>
            <person name="Civetta A."/>
            <person name="Clifton S.W."/>
            <person name="Comeron J.M."/>
            <person name="Costello J.C."/>
            <person name="Coyne J.A."/>
            <person name="Daub J."/>
            <person name="David R.G."/>
            <person name="Delcher A.L."/>
            <person name="Delehaunty K."/>
            <person name="Do C.B."/>
            <person name="Ebling H."/>
            <person name="Edwards K."/>
            <person name="Eickbush T."/>
            <person name="Evans J.D."/>
            <person name="Filipski A."/>
            <person name="Findeiss S."/>
            <person name="Freyhult E."/>
            <person name="Fulton L."/>
            <person name="Fulton R."/>
            <person name="Garcia A.C."/>
            <person name="Gardiner A."/>
            <person name="Garfield D.A."/>
            <person name="Garvin B.E."/>
            <person name="Gibson G."/>
            <person name="Gilbert D."/>
            <person name="Gnerre S."/>
            <person name="Godfrey J."/>
            <person name="Good R."/>
            <person name="Gotea V."/>
            <person name="Gravely B."/>
            <person name="Greenberg A.J."/>
            <person name="Griffiths-Jones S."/>
            <person name="Gross S."/>
            <person name="Guigo R."/>
            <person name="Gustafson E.A."/>
            <person name="Haerty W."/>
            <person name="Hahn M.W."/>
            <person name="Halligan D.L."/>
            <person name="Halpern A.L."/>
            <person name="Halter G.M."/>
            <person name="Han M.V."/>
            <person name="Heger A."/>
            <person name="Hillier L."/>
            <person name="Hinrichs A.S."/>
            <person name="Holmes I."/>
            <person name="Hoskins R.A."/>
            <person name="Hubisz M.J."/>
            <person name="Hultmark D."/>
            <person name="Huntley M.A."/>
            <person name="Jaffe D.B."/>
            <person name="Jagadeeshan S."/>
            <person name="Jeck W.R."/>
            <person name="Johnson J."/>
            <person name="Jones C.D."/>
            <person name="Jordan W.C."/>
            <person name="Karpen G.H."/>
            <person name="Kataoka E."/>
            <person name="Keightley P.D."/>
            <person name="Kheradpour P."/>
            <person name="Kirkness E.F."/>
            <person name="Koerich L.B."/>
            <person name="Kristiansen K."/>
            <person name="Kudrna D."/>
            <person name="Kulathinal R.J."/>
            <person name="Kumar S."/>
            <person name="Kwok R."/>
            <person name="Lander E."/>
            <person name="Langley C.H."/>
            <person name="Lapoint R."/>
            <person name="Lazzaro B.P."/>
            <person name="Lee S.J."/>
            <person name="Levesque L."/>
            <person name="Li R."/>
            <person name="Lin C.F."/>
            <person name="Lin M.F."/>
            <person name="Lindblad-Toh K."/>
            <person name="Llopart A."/>
            <person name="Long M."/>
            <person name="Low L."/>
            <person name="Lozovsky E."/>
            <person name="Lu J."/>
            <person name="Luo M."/>
            <person name="Machado C.A."/>
            <person name="Makalowski W."/>
            <person name="Marzo M."/>
            <person name="Matsuda M."/>
            <person name="Matzkin L."/>
            <person name="McAllister B."/>
            <person name="McBride C.S."/>
            <person name="McKernan B."/>
            <person name="McKernan K."/>
            <person name="Mendez-Lago M."/>
            <person name="Minx P."/>
            <person name="Mollenhauer M.U."/>
            <person name="Montooth K."/>
            <person name="Mount S.M."/>
            <person name="Mu X."/>
            <person name="Myers E."/>
            <person name="Negre B."/>
            <person name="Newfeld S."/>
            <person name="Nielsen R."/>
            <person name="Noor M.A."/>
            <person name="O'Grady P."/>
            <person name="Pachter L."/>
            <person name="Papaceit M."/>
            <person name="Parisi M.J."/>
            <person name="Parisi M."/>
            <person name="Parts L."/>
            <person name="Pedersen J.S."/>
            <person name="Pesole G."/>
            <person name="Phillippy A.M."/>
            <person name="Ponting C.P."/>
            <person name="Pop M."/>
            <person name="Porcelli D."/>
            <person name="Powell J.R."/>
            <person name="Prohaska S."/>
            <person name="Pruitt K."/>
            <person name="Puig M."/>
            <person name="Quesneville H."/>
            <person name="Ram K.R."/>
            <person name="Rand D."/>
            <person name="Rasmussen M.D."/>
            <person name="Reed L.K."/>
            <person name="Reenan R."/>
            <person name="Reily A."/>
            <person name="Remington K.A."/>
            <person name="Rieger T.T."/>
            <person name="Ritchie M.G."/>
            <person name="Robin C."/>
            <person name="Rogers Y.H."/>
            <person name="Rohde C."/>
            <person name="Rozas J."/>
            <person name="Rubenfield M.J."/>
            <person name="Ruiz A."/>
            <person name="Russo S."/>
            <person name="Salzberg S.L."/>
            <person name="Sanchez-Gracia A."/>
            <person name="Saranga D.J."/>
            <person name="Sato H."/>
            <person name="Schaeffer S.W."/>
            <person name="Schatz M.C."/>
            <person name="Schlenke T."/>
            <person name="Schwartz R."/>
            <person name="Segarra C."/>
            <person name="Singh R.S."/>
            <person name="Sirot L."/>
            <person name="Sirota M."/>
            <person name="Sisneros N.B."/>
            <person name="Smith C.D."/>
            <person name="Smith T.F."/>
            <person name="Spieth J."/>
            <person name="Stage D.E."/>
            <person name="Stark A."/>
            <person name="Stephan W."/>
            <person name="Strausberg R.L."/>
            <person name="Strempel S."/>
            <person name="Sturgill D."/>
            <person name="Sutton G."/>
            <person name="Sutton G.G."/>
            <person name="Tao W."/>
            <person name="Teichmann S."/>
            <person name="Tobari Y.N."/>
            <person name="Tomimura Y."/>
            <person name="Tsolas J.M."/>
            <person name="Valente V.L."/>
            <person name="Venter E."/>
            <person name="Venter J.C."/>
            <person name="Vicario S."/>
            <person name="Vieira F.G."/>
            <person name="Vilella A.J."/>
            <person name="Villasante A."/>
            <person name="Walenz B."/>
            <person name="Wang J."/>
            <person name="Wasserman M."/>
            <person name="Watts T."/>
            <person name="Wilson D."/>
            <person name="Wilson R.K."/>
            <person name="Wing R.A."/>
            <person name="Wolfner M.F."/>
            <person name="Wong A."/>
            <person name="Wong G.K."/>
            <person name="Wu C.I."/>
            <person name="Wu G."/>
            <person name="Yamamoto D."/>
            <person name="Yang H.P."/>
            <person name="Yang S.P."/>
            <person name="Yorke J.A."/>
            <person name="Yoshida K."/>
            <person name="Zdobnov E."/>
            <person name="Zhang P."/>
            <person name="Zhang Y."/>
            <person name="Zimin A.V."/>
            <person name="Baldwin J."/>
            <person name="Abdouelleil A."/>
            <person name="Abdulkadir J."/>
            <person name="Abebe A."/>
            <person name="Abera B."/>
            <person name="Abreu J."/>
            <person name="Acer S.C."/>
            <person name="Aftuck L."/>
            <person name="Alexander A."/>
            <person name="An P."/>
            <person name="Anderson E."/>
            <person name="Anderson S."/>
            <person name="Arachi H."/>
            <person name="Azer M."/>
            <person name="Bachantsang P."/>
            <person name="Barry A."/>
            <person name="Bayul T."/>
            <person name="Berlin A."/>
            <person name="Bessette D."/>
            <person name="Bloom T."/>
            <person name="Blye J."/>
            <person name="Boguslavskiy L."/>
            <person name="Bonnet C."/>
            <person name="Boukhgalter B."/>
            <person name="Bourzgui I."/>
            <person name="Brown A."/>
            <person name="Cahill P."/>
            <person name="Channer S."/>
            <person name="Cheshatsang Y."/>
            <person name="Chuda L."/>
            <person name="Citroen M."/>
            <person name="Collymore A."/>
            <person name="Cooke P."/>
            <person name="Costello M."/>
            <person name="D'Aco K."/>
            <person name="Daza R."/>
            <person name="De Haan G."/>
            <person name="DeGray S."/>
            <person name="DeMaso C."/>
            <person name="Dhargay N."/>
            <person name="Dooley K."/>
            <person name="Dooley E."/>
            <person name="Doricent M."/>
            <person name="Dorje P."/>
            <person name="Dorjee K."/>
            <person name="Dupes A."/>
            <person name="Elong R."/>
            <person name="Falk J."/>
            <person name="Farina A."/>
            <person name="Faro S."/>
            <person name="Ferguson D."/>
            <person name="Fisher S."/>
            <person name="Foley C.D."/>
            <person name="Franke A."/>
            <person name="Friedrich D."/>
            <person name="Gadbois L."/>
            <person name="Gearin G."/>
            <person name="Gearin C.R."/>
            <person name="Giannoukos G."/>
            <person name="Goode T."/>
            <person name="Graham J."/>
            <person name="Grandbois E."/>
            <person name="Grewal S."/>
            <person name="Gyaltsen K."/>
            <person name="Hafez N."/>
            <person name="Hagos B."/>
            <person name="Hall J."/>
            <person name="Henson C."/>
            <person name="Hollinger A."/>
            <person name="Honan T."/>
            <person name="Huard M.D."/>
            <person name="Hughes L."/>
            <person name="Hurhula B."/>
            <person name="Husby M.E."/>
            <person name="Kamat A."/>
            <person name="Kanga B."/>
            <person name="Kashin S."/>
            <person name="Khazanovich D."/>
            <person name="Kisner P."/>
            <person name="Lance K."/>
            <person name="Lara M."/>
            <person name="Lee W."/>
            <person name="Lennon N."/>
            <person name="Letendre F."/>
            <person name="LeVine R."/>
            <person name="Lipovsky A."/>
            <person name="Liu X."/>
            <person name="Liu J."/>
            <person name="Liu S."/>
            <person name="Lokyitsang T."/>
            <person name="Lokyitsang Y."/>
            <person name="Lubonja R."/>
            <person name="Lui A."/>
            <person name="MacDonald P."/>
            <person name="Magnisalis V."/>
            <person name="Maru K."/>
            <person name="Matthews C."/>
            <person name="McCusker W."/>
            <person name="McDonough S."/>
            <person name="Mehta T."/>
            <person name="Meldrim J."/>
            <person name="Meneus L."/>
            <person name="Mihai O."/>
            <person name="Mihalev A."/>
            <person name="Mihova T."/>
            <person name="Mittelman R."/>
            <person name="Mlenga V."/>
            <person name="Montmayeur A."/>
            <person name="Mulrain L."/>
            <person name="Navidi A."/>
            <person name="Naylor J."/>
            <person name="Negash T."/>
            <person name="Nguyen T."/>
            <person name="Nguyen N."/>
            <person name="Nicol R."/>
            <person name="Norbu C."/>
            <person name="Norbu N."/>
            <person name="Novod N."/>
            <person name="O'Neill B."/>
            <person name="Osman S."/>
            <person name="Markiewicz E."/>
            <person name="Oyono O.L."/>
            <person name="Patti C."/>
            <person name="Phunkhang P."/>
            <person name="Pierre F."/>
            <person name="Priest M."/>
            <person name="Raghuraman S."/>
            <person name="Rege F."/>
            <person name="Reyes R."/>
            <person name="Rise C."/>
            <person name="Rogov P."/>
            <person name="Ross K."/>
            <person name="Ryan E."/>
            <person name="Settipalli S."/>
            <person name="Shea T."/>
            <person name="Sherpa N."/>
            <person name="Shi L."/>
            <person name="Shih D."/>
            <person name="Sparrow T."/>
            <person name="Spaulding J."/>
            <person name="Stalker J."/>
            <person name="Stange-Thomann N."/>
            <person name="Stavropoulos S."/>
            <person name="Stone C."/>
            <person name="Strader C."/>
            <person name="Tesfaye S."/>
            <person name="Thomson T."/>
            <person name="Thoulutsang Y."/>
            <person name="Thoulutsang D."/>
            <person name="Topham K."/>
            <person name="Topping I."/>
            <person name="Tsamla T."/>
            <person name="Vassiliev H."/>
            <person name="Vo A."/>
            <person name="Wangchuk T."/>
            <person name="Wangdi T."/>
            <person name="Weiand M."/>
            <person name="Wilkinson J."/>
            <person name="Wilson A."/>
            <person name="Yadav S."/>
            <person name="Young G."/>
            <person name="Yu Q."/>
            <person name="Zembek L."/>
            <person name="Zhong D."/>
            <person name="Zimmer A."/>
            <person name="Zwirko Z."/>
            <person name="Jaffe D.B."/>
            <person name="Alvarez P."/>
            <person name="Brockman W."/>
            <person name="Butler J."/>
            <person name="Chin C."/>
            <person name="Gnerre S."/>
            <person name="Grabherr M."/>
            <person name="Kleber M."/>
            <person name="Mauceli E."/>
            <person name="MacCallum I."/>
        </authorList>
    </citation>
    <scope>NUCLEOTIDE SEQUENCE [LARGE SCALE GENOMIC DNA]</scope>
    <source>
        <strain evidence="3">white501</strain>
    </source>
</reference>
<proteinExistence type="predicted"/>
<dbReference type="EMBL" id="CM000364">
    <property type="protein sequence ID" value="EDX13879.1"/>
    <property type="molecule type" value="Genomic_DNA"/>
</dbReference>
<sequence length="72" mass="7387">MGGIEGAPRLAGQEGVIPAEDRGPSSENRSMPIAQCPVPIGVRSPNGAATAGQLGQKHKNQSRVAFANSVQH</sequence>
<protein>
    <submittedName>
        <fullName evidence="2">GD20925</fullName>
    </submittedName>
</protein>
<organism evidence="2 3">
    <name type="scientific">Drosophila simulans</name>
    <name type="common">Fruit fly</name>
    <dbReference type="NCBI Taxonomy" id="7240"/>
    <lineage>
        <taxon>Eukaryota</taxon>
        <taxon>Metazoa</taxon>
        <taxon>Ecdysozoa</taxon>
        <taxon>Arthropoda</taxon>
        <taxon>Hexapoda</taxon>
        <taxon>Insecta</taxon>
        <taxon>Pterygota</taxon>
        <taxon>Neoptera</taxon>
        <taxon>Endopterygota</taxon>
        <taxon>Diptera</taxon>
        <taxon>Brachycera</taxon>
        <taxon>Muscomorpha</taxon>
        <taxon>Ephydroidea</taxon>
        <taxon>Drosophilidae</taxon>
        <taxon>Drosophila</taxon>
        <taxon>Sophophora</taxon>
    </lineage>
</organism>
<dbReference type="AlphaFoldDB" id="B4QZX3"/>